<gene>
    <name evidence="1" type="ORF">E4T21_11935</name>
</gene>
<dbReference type="InterPro" id="IPR027417">
    <property type="entry name" value="P-loop_NTPase"/>
</dbReference>
<evidence type="ECO:0008006" key="3">
    <source>
        <dbReference type="Google" id="ProtNLM"/>
    </source>
</evidence>
<dbReference type="AlphaFoldDB" id="A0A5C1NIU7"/>
<dbReference type="KEGG" id="hbh:E4T21_11935"/>
<sequence length="312" mass="36603">MKLYIHFGIHRTGSTSIQACLNNSFNILKSHGFLYPRIKGMSDHVRIPWMLNSGKLSSEDVLAEIDSQKNELTHTVILSAEDFCLVRNSDFFERLKKEYSVSVVLYLKRQDLWLESWYNQHIKWPWDKKFSSCTPEAFLTDFSRDFYWMNYKSLLERLEKIFGKNNLKLNVVDSYGVKDTVKDFMQVVGIDSRWLNSYKDQNASLSSVKLDIIRRLDVYDLKPAERHKVIRAINTLDIPEDNGKKIVFSDEQVESILSYYNASNEYVAKKYFERDELFGDGILTNRSPVFISDDLAYKKYIPMLLKSVCREN</sequence>
<protein>
    <recommendedName>
        <fullName evidence="3">Sulfotransferase domain-containing protein</fullName>
    </recommendedName>
</protein>
<evidence type="ECO:0000313" key="1">
    <source>
        <dbReference type="EMBL" id="QEM82177.1"/>
    </source>
</evidence>
<dbReference type="RefSeq" id="WP_149285187.1">
    <property type="nucleotide sequence ID" value="NZ_CP038437.2"/>
</dbReference>
<evidence type="ECO:0000313" key="2">
    <source>
        <dbReference type="Proteomes" id="UP000324285"/>
    </source>
</evidence>
<dbReference type="EMBL" id="CP038437">
    <property type="protein sequence ID" value="QEM82177.1"/>
    <property type="molecule type" value="Genomic_DNA"/>
</dbReference>
<accession>A0A5C1NIU7</accession>
<keyword evidence="2" id="KW-1185">Reference proteome</keyword>
<reference evidence="1" key="1">
    <citation type="submission" date="2021-02" db="EMBL/GenBank/DDBJ databases">
        <title>Strain Y2R2, a novel species of the genus Halomonas.</title>
        <authorList>
            <person name="Huang H."/>
        </authorList>
    </citation>
    <scope>NUCLEOTIDE SEQUENCE</scope>
    <source>
        <strain evidence="1">Y2R2</strain>
    </source>
</reference>
<name>A0A5C1NIU7_9GAMM</name>
<dbReference type="Proteomes" id="UP000324285">
    <property type="component" value="Chromosome"/>
</dbReference>
<dbReference type="SUPFAM" id="SSF52540">
    <property type="entry name" value="P-loop containing nucleoside triphosphate hydrolases"/>
    <property type="match status" value="1"/>
</dbReference>
<dbReference type="OrthoDB" id="5147122at2"/>
<proteinExistence type="predicted"/>
<organism evidence="1 2">
    <name type="scientific">Halomonas binhaiensis</name>
    <dbReference type="NCBI Taxonomy" id="2562282"/>
    <lineage>
        <taxon>Bacteria</taxon>
        <taxon>Pseudomonadati</taxon>
        <taxon>Pseudomonadota</taxon>
        <taxon>Gammaproteobacteria</taxon>
        <taxon>Oceanospirillales</taxon>
        <taxon>Halomonadaceae</taxon>
        <taxon>Halomonas</taxon>
    </lineage>
</organism>